<evidence type="ECO:0000256" key="6">
    <source>
        <dbReference type="ARBA" id="ARBA00022801"/>
    </source>
</evidence>
<gene>
    <name evidence="16" type="ORF">PHACT_07560</name>
</gene>
<dbReference type="SUPFAM" id="SSF55811">
    <property type="entry name" value="Nudix"/>
    <property type="match status" value="1"/>
</dbReference>
<dbReference type="InterPro" id="IPR015797">
    <property type="entry name" value="NUDIX_hydrolase-like_dom_sf"/>
</dbReference>
<dbReference type="RefSeq" id="WP_070116623.1">
    <property type="nucleotide sequence ID" value="NZ_MASR01000001.1"/>
</dbReference>
<evidence type="ECO:0000313" key="16">
    <source>
        <dbReference type="EMBL" id="OFE13013.1"/>
    </source>
</evidence>
<feature type="domain" description="Nudix hydrolase" evidence="15">
    <location>
        <begin position="52"/>
        <end position="191"/>
    </location>
</feature>
<dbReference type="OrthoDB" id="5292471at2"/>
<keyword evidence="17" id="KW-1185">Reference proteome</keyword>
<keyword evidence="5 13" id="KW-0479">Metal-binding</keyword>
<dbReference type="Pfam" id="PF00293">
    <property type="entry name" value="NUDIX"/>
    <property type="match status" value="1"/>
</dbReference>
<feature type="binding site" evidence="13">
    <location>
        <position position="114"/>
    </location>
    <ligand>
        <name>Mg(2+)</name>
        <dbReference type="ChEBI" id="CHEBI:18420"/>
        <label>1</label>
    </ligand>
</feature>
<dbReference type="GO" id="GO:0046872">
    <property type="term" value="F:metal ion binding"/>
    <property type="evidence" value="ECO:0007669"/>
    <property type="project" value="UniProtKB-KW"/>
</dbReference>
<keyword evidence="6" id="KW-0378">Hydrolase</keyword>
<evidence type="ECO:0000256" key="3">
    <source>
        <dbReference type="ARBA" id="ARBA00012453"/>
    </source>
</evidence>
<evidence type="ECO:0000256" key="10">
    <source>
        <dbReference type="ARBA" id="ARBA00030308"/>
    </source>
</evidence>
<dbReference type="InterPro" id="IPR004385">
    <property type="entry name" value="NDP_pyrophosphatase"/>
</dbReference>
<evidence type="ECO:0000256" key="9">
    <source>
        <dbReference type="ARBA" id="ARBA00030162"/>
    </source>
</evidence>
<dbReference type="InterPro" id="IPR000086">
    <property type="entry name" value="NUDIX_hydrolase_dom"/>
</dbReference>
<dbReference type="GO" id="GO:0019693">
    <property type="term" value="P:ribose phosphate metabolic process"/>
    <property type="evidence" value="ECO:0007669"/>
    <property type="project" value="TreeGrafter"/>
</dbReference>
<comment type="function">
    <text evidence="8">Acts on ADP-mannose and ADP-glucose as well as ADP-ribose. Prevents glycogen biosynthesis. The reaction catalyzed by this enzyme is a limiting step of the gluconeogenic process.</text>
</comment>
<dbReference type="EC" id="3.6.1.13" evidence="3"/>
<comment type="caution">
    <text evidence="16">The sequence shown here is derived from an EMBL/GenBank/DDBJ whole genome shotgun (WGS) entry which is preliminary data.</text>
</comment>
<evidence type="ECO:0000256" key="12">
    <source>
        <dbReference type="ARBA" id="ARBA00049546"/>
    </source>
</evidence>
<comment type="similarity">
    <text evidence="2">Belongs to the Nudix hydrolase family. NudF subfamily.</text>
</comment>
<evidence type="ECO:0000256" key="4">
    <source>
        <dbReference type="ARBA" id="ARBA00013297"/>
    </source>
</evidence>
<evidence type="ECO:0000313" key="17">
    <source>
        <dbReference type="Proteomes" id="UP000175669"/>
    </source>
</evidence>
<evidence type="ECO:0000256" key="2">
    <source>
        <dbReference type="ARBA" id="ARBA00007482"/>
    </source>
</evidence>
<proteinExistence type="inferred from homology"/>
<evidence type="ECO:0000256" key="13">
    <source>
        <dbReference type="PIRSR" id="PIRSR604385-2"/>
    </source>
</evidence>
<evidence type="ECO:0000256" key="11">
    <source>
        <dbReference type="ARBA" id="ARBA00033056"/>
    </source>
</evidence>
<feature type="binding site" evidence="13">
    <location>
        <position position="110"/>
    </location>
    <ligand>
        <name>Mg(2+)</name>
        <dbReference type="ChEBI" id="CHEBI:18420"/>
        <label>1</label>
    </ligand>
</feature>
<evidence type="ECO:0000256" key="5">
    <source>
        <dbReference type="ARBA" id="ARBA00022723"/>
    </source>
</evidence>
<dbReference type="GO" id="GO:0006753">
    <property type="term" value="P:nucleoside phosphate metabolic process"/>
    <property type="evidence" value="ECO:0007669"/>
    <property type="project" value="TreeGrafter"/>
</dbReference>
<dbReference type="STRING" id="1524254.PHACT_07560"/>
<dbReference type="EMBL" id="MASR01000001">
    <property type="protein sequence ID" value="OFE13013.1"/>
    <property type="molecule type" value="Genomic_DNA"/>
</dbReference>
<dbReference type="NCBIfam" id="TIGR00052">
    <property type="entry name" value="nudix-type nucleoside diphosphatase, YffH/AdpP family"/>
    <property type="match status" value="1"/>
</dbReference>
<name>A0A1E8CKT5_9GAMM</name>
<dbReference type="AlphaFoldDB" id="A0A1E8CKT5"/>
<evidence type="ECO:0000259" key="15">
    <source>
        <dbReference type="PROSITE" id="PS51462"/>
    </source>
</evidence>
<dbReference type="GO" id="GO:0047631">
    <property type="term" value="F:ADP-ribose diphosphatase activity"/>
    <property type="evidence" value="ECO:0007669"/>
    <property type="project" value="UniProtKB-EC"/>
</dbReference>
<dbReference type="CDD" id="cd24155">
    <property type="entry name" value="NUDIX_ADPRase"/>
    <property type="match status" value="1"/>
</dbReference>
<comment type="catalytic activity">
    <reaction evidence="12">
        <text>ADP-D-ribose + H2O = D-ribose 5-phosphate + AMP + 2 H(+)</text>
        <dbReference type="Rhea" id="RHEA:10412"/>
        <dbReference type="ChEBI" id="CHEBI:15377"/>
        <dbReference type="ChEBI" id="CHEBI:15378"/>
        <dbReference type="ChEBI" id="CHEBI:57967"/>
        <dbReference type="ChEBI" id="CHEBI:78346"/>
        <dbReference type="ChEBI" id="CHEBI:456215"/>
        <dbReference type="EC" id="3.6.1.13"/>
    </reaction>
</comment>
<feature type="binding site" evidence="13">
    <location>
        <position position="162"/>
    </location>
    <ligand>
        <name>Mg(2+)</name>
        <dbReference type="ChEBI" id="CHEBI:18420"/>
        <label>1</label>
    </ligand>
</feature>
<feature type="binding site" evidence="13">
    <location>
        <position position="94"/>
    </location>
    <ligand>
        <name>Mg(2+)</name>
        <dbReference type="ChEBI" id="CHEBI:18420"/>
        <label>1</label>
    </ligand>
</feature>
<sequence>MSAYRPVYDRQDVTIVSRDTAFQGFFAIDRIVLRHRLFAGGWSNDFSRELFRRDPAAGVLLYDPKSDQLVLVEQFRVGMLDAMDQSPWALELVAGIVDEGESAADMARREVHEEAGLEIGSPLFICDYFNSPGGSTERIKLFYAEVDADQADGIHGLVEENEDIRVVVMSFDDVWDAFVSGHINNAMAIIALQWLRLRRAGIDATMSSHERATAMSKSLP</sequence>
<protein>
    <recommendedName>
        <fullName evidence="4">ADP-ribose pyrophosphatase</fullName>
        <ecNumber evidence="3">3.6.1.13</ecNumber>
    </recommendedName>
    <alternativeName>
        <fullName evidence="9">ADP-ribose diphosphatase</fullName>
    </alternativeName>
    <alternativeName>
        <fullName evidence="11">ADP-ribose phosphohydrolase</fullName>
    </alternativeName>
    <alternativeName>
        <fullName evidence="10">Adenosine diphosphoribose pyrophosphatase</fullName>
    </alternativeName>
</protein>
<reference evidence="17" key="1">
    <citation type="submission" date="2016-07" db="EMBL/GenBank/DDBJ databases">
        <authorList>
            <person name="Florea S."/>
            <person name="Webb J.S."/>
            <person name="Jaromczyk J."/>
            <person name="Schardl C.L."/>
        </authorList>
    </citation>
    <scope>NUCLEOTIDE SEQUENCE [LARGE SCALE GENOMIC DNA]</scope>
    <source>
        <strain evidence="17">KCTC 42131</strain>
    </source>
</reference>
<accession>A0A1E8CKT5</accession>
<evidence type="ECO:0000256" key="7">
    <source>
        <dbReference type="ARBA" id="ARBA00022842"/>
    </source>
</evidence>
<dbReference type="PANTHER" id="PTHR11839:SF5">
    <property type="entry name" value="ADP-RIBOSE PYROPHOSPHATASE"/>
    <property type="match status" value="1"/>
</dbReference>
<dbReference type="Gene3D" id="3.90.79.10">
    <property type="entry name" value="Nucleoside Triphosphate Pyrophosphohydrolase"/>
    <property type="match status" value="1"/>
</dbReference>
<dbReference type="GO" id="GO:0005829">
    <property type="term" value="C:cytosol"/>
    <property type="evidence" value="ECO:0007669"/>
    <property type="project" value="TreeGrafter"/>
</dbReference>
<dbReference type="Proteomes" id="UP000175669">
    <property type="component" value="Unassembled WGS sequence"/>
</dbReference>
<dbReference type="PROSITE" id="PS51462">
    <property type="entry name" value="NUDIX"/>
    <property type="match status" value="1"/>
</dbReference>
<evidence type="ECO:0000256" key="8">
    <source>
        <dbReference type="ARBA" id="ARBA00025164"/>
    </source>
</evidence>
<comment type="cofactor">
    <cofactor evidence="1 13">
        <name>Mg(2+)</name>
        <dbReference type="ChEBI" id="CHEBI:18420"/>
    </cofactor>
</comment>
<dbReference type="PANTHER" id="PTHR11839">
    <property type="entry name" value="UDP/ADP-SUGAR PYROPHOSPHATASE"/>
    <property type="match status" value="1"/>
</dbReference>
<keyword evidence="7 13" id="KW-0460">Magnesium</keyword>
<evidence type="ECO:0000256" key="1">
    <source>
        <dbReference type="ARBA" id="ARBA00001946"/>
    </source>
</evidence>
<dbReference type="GO" id="GO:0019144">
    <property type="term" value="F:ADP-sugar diphosphatase activity"/>
    <property type="evidence" value="ECO:0007669"/>
    <property type="project" value="TreeGrafter"/>
</dbReference>
<organism evidence="16 17">
    <name type="scientific">Pseudohongiella acticola</name>
    <dbReference type="NCBI Taxonomy" id="1524254"/>
    <lineage>
        <taxon>Bacteria</taxon>
        <taxon>Pseudomonadati</taxon>
        <taxon>Pseudomonadota</taxon>
        <taxon>Gammaproteobacteria</taxon>
        <taxon>Pseudomonadales</taxon>
        <taxon>Pseudohongiellaceae</taxon>
        <taxon>Pseudohongiella</taxon>
    </lineage>
</organism>
<feature type="short sequence motif" description="Nudix box" evidence="14">
    <location>
        <begin position="95"/>
        <end position="117"/>
    </location>
</feature>
<evidence type="ECO:0000256" key="14">
    <source>
        <dbReference type="PIRSR" id="PIRSR604385-3"/>
    </source>
</evidence>